<dbReference type="EMBL" id="NPJF01000030">
    <property type="protein sequence ID" value="OYP55303.1"/>
    <property type="molecule type" value="Genomic_DNA"/>
</dbReference>
<keyword evidence="3" id="KW-1185">Reference proteome</keyword>
<protein>
    <recommendedName>
        <fullName evidence="1">Outer membrane protein beta-barrel domain-containing protein</fullName>
    </recommendedName>
</protein>
<dbReference type="Pfam" id="PF14905">
    <property type="entry name" value="OMP_b-brl_3"/>
    <property type="match status" value="1"/>
</dbReference>
<accession>A0ABX4EIH9</accession>
<dbReference type="SUPFAM" id="SSF56935">
    <property type="entry name" value="Porins"/>
    <property type="match status" value="1"/>
</dbReference>
<gene>
    <name evidence="2" type="ORF">CIK91_07245</name>
</gene>
<comment type="caution">
    <text evidence="2">The sequence shown here is derived from an EMBL/GenBank/DDBJ whole genome shotgun (WGS) entry which is preliminary data.</text>
</comment>
<proteinExistence type="predicted"/>
<feature type="domain" description="Outer membrane protein beta-barrel" evidence="1">
    <location>
        <begin position="378"/>
        <end position="755"/>
    </location>
</feature>
<evidence type="ECO:0000313" key="3">
    <source>
        <dbReference type="Proteomes" id="UP000216189"/>
    </source>
</evidence>
<evidence type="ECO:0000313" key="2">
    <source>
        <dbReference type="EMBL" id="OYP55303.1"/>
    </source>
</evidence>
<reference evidence="2 3" key="1">
    <citation type="submission" date="2017-08" db="EMBL/GenBank/DDBJ databases">
        <title>Comparative genomics of non-oral Prevotella species.</title>
        <authorList>
            <person name="Accetto T."/>
            <person name="Nograsek B."/>
            <person name="Avgustin G."/>
        </authorList>
    </citation>
    <scope>NUCLEOTIDE SEQUENCE [LARGE SCALE GENOMIC DNA]</scope>
    <source>
        <strain evidence="2 3">TC1-1</strain>
    </source>
</reference>
<dbReference type="Proteomes" id="UP000216189">
    <property type="component" value="Unassembled WGS sequence"/>
</dbReference>
<sequence length="775" mass="87951">MERRRLKILSSRLLIKLILPFLYMFIAVGSKAQKQLSGLVVDTNGQPVMSASVIIQSSDSAEHNVQITVTNVDGKFLFHSVSFPYQLIIQHMSYSDSYVNDSVSNVRVVLKEKDNTLGEVVVKGNRPMVKTTNDGGISFSGNQIRQRRLVETVLDMIEALPMMMKSGESLMLMGATETSILINGKKKILSDEQLANYLKTIPVSEVKSLDVYYSTPPKFGVRGASVNIVISAPKHEDLHFRGEGFVSANYSNSMKFDGGTNFSLSSKKWSMNAGYTESNAAKLRNQTLETVHTLDGVNHHILQTTQTSSISKDKTAVMNLTISPNDNVGVDVDYTFLHKSPRNNINFNSLIDQQCINGNTFSRYGSDTHNVRVALTYKDIEFGGEYEHFQENADQIVMLDKNQNIDNDHNQSYRGLNVYFNGESELFNHTIEYGIDGTLRNTTNYVGENGSSESLMKQKELETTAYLGIRIPLGKKGFINTSIQGEFINSTYKRNNGYKEKLWRDFDIYPTFMLMYRFTPLHIIQASLSSTKYYPSYWANASYSSYIDNYSRIEGNPQLNPSRKYALNVNYIMRSKYIIGLFGESHQNYFTQLLKLKKDEIAAAYKYYNIHKSQRFGVMAIVPLNLIHGFESKFTLMGFYMHQEGSIDEITLDKTKVSGRASISNTINLLGNKLMAEIDGWVQLPVIQGLYDVKAMWNITSKVSWKTPIKGMSVSIKVDDMFNTLRSRVQSNVPQQRFSFRSYGDSRIFSLRLSYIFNGYKAKERKTIVNDRLGF</sequence>
<organism evidence="2 3">
    <name type="scientific">Segatella bryantii</name>
    <name type="common">Prevotella bryantii</name>
    <dbReference type="NCBI Taxonomy" id="77095"/>
    <lineage>
        <taxon>Bacteria</taxon>
        <taxon>Pseudomonadati</taxon>
        <taxon>Bacteroidota</taxon>
        <taxon>Bacteroidia</taxon>
        <taxon>Bacteroidales</taxon>
        <taxon>Prevotellaceae</taxon>
        <taxon>Segatella</taxon>
    </lineage>
</organism>
<dbReference type="Pfam" id="PF13715">
    <property type="entry name" value="CarbopepD_reg_2"/>
    <property type="match status" value="1"/>
</dbReference>
<dbReference type="Gene3D" id="2.60.40.1120">
    <property type="entry name" value="Carboxypeptidase-like, regulatory domain"/>
    <property type="match status" value="1"/>
</dbReference>
<dbReference type="InterPro" id="IPR041700">
    <property type="entry name" value="OMP_b-brl_3"/>
</dbReference>
<dbReference type="SUPFAM" id="SSF49464">
    <property type="entry name" value="Carboxypeptidase regulatory domain-like"/>
    <property type="match status" value="1"/>
</dbReference>
<dbReference type="InterPro" id="IPR008969">
    <property type="entry name" value="CarboxyPept-like_regulatory"/>
</dbReference>
<name>A0ABX4EIH9_SEGBR</name>
<evidence type="ECO:0000259" key="1">
    <source>
        <dbReference type="Pfam" id="PF14905"/>
    </source>
</evidence>